<feature type="region of interest" description="Disordered" evidence="1">
    <location>
        <begin position="51"/>
        <end position="83"/>
    </location>
</feature>
<comment type="caution">
    <text evidence="2">The sequence shown here is derived from an EMBL/GenBank/DDBJ whole genome shotgun (WGS) entry which is preliminary data.</text>
</comment>
<evidence type="ECO:0000313" key="2">
    <source>
        <dbReference type="EMBL" id="KAK4187291.1"/>
    </source>
</evidence>
<sequence length="207" mass="23306">MHNHTLFDPRFFTLAQCKFFTTLYHDPLIQEQLVANTRALSHHLALGAWSAHTPQGKKETKRHVTGHAPPRSGTMAEAISPLSPTTGVRSSLVITGSTRVLDMGYKIARLTPTKIIEEARHLQRRCRGFIMKFFDLSDGSRHTCMSFGIAGCGLKLHPLGETRLTHKTRDTSYRLSGEYRPGIFSRVTHHIPSSLYLPHLLRLGTLR</sequence>
<gene>
    <name evidence="2" type="ORF">QBC35DRAFT_235804</name>
</gene>
<keyword evidence="3" id="KW-1185">Reference proteome</keyword>
<dbReference type="Proteomes" id="UP001302126">
    <property type="component" value="Unassembled WGS sequence"/>
</dbReference>
<dbReference type="EMBL" id="MU864405">
    <property type="protein sequence ID" value="KAK4187291.1"/>
    <property type="molecule type" value="Genomic_DNA"/>
</dbReference>
<name>A0AAN6WTN2_9PEZI</name>
<evidence type="ECO:0000256" key="1">
    <source>
        <dbReference type="SAM" id="MobiDB-lite"/>
    </source>
</evidence>
<organism evidence="2 3">
    <name type="scientific">Podospora australis</name>
    <dbReference type="NCBI Taxonomy" id="1536484"/>
    <lineage>
        <taxon>Eukaryota</taxon>
        <taxon>Fungi</taxon>
        <taxon>Dikarya</taxon>
        <taxon>Ascomycota</taxon>
        <taxon>Pezizomycotina</taxon>
        <taxon>Sordariomycetes</taxon>
        <taxon>Sordariomycetidae</taxon>
        <taxon>Sordariales</taxon>
        <taxon>Podosporaceae</taxon>
        <taxon>Podospora</taxon>
    </lineage>
</organism>
<accession>A0AAN6WTN2</accession>
<reference evidence="2" key="1">
    <citation type="journal article" date="2023" name="Mol. Phylogenet. Evol.">
        <title>Genome-scale phylogeny and comparative genomics of the fungal order Sordariales.</title>
        <authorList>
            <person name="Hensen N."/>
            <person name="Bonometti L."/>
            <person name="Westerberg I."/>
            <person name="Brannstrom I.O."/>
            <person name="Guillou S."/>
            <person name="Cros-Aarteil S."/>
            <person name="Calhoun S."/>
            <person name="Haridas S."/>
            <person name="Kuo A."/>
            <person name="Mondo S."/>
            <person name="Pangilinan J."/>
            <person name="Riley R."/>
            <person name="LaButti K."/>
            <person name="Andreopoulos B."/>
            <person name="Lipzen A."/>
            <person name="Chen C."/>
            <person name="Yan M."/>
            <person name="Daum C."/>
            <person name="Ng V."/>
            <person name="Clum A."/>
            <person name="Steindorff A."/>
            <person name="Ohm R.A."/>
            <person name="Martin F."/>
            <person name="Silar P."/>
            <person name="Natvig D.O."/>
            <person name="Lalanne C."/>
            <person name="Gautier V."/>
            <person name="Ament-Velasquez S.L."/>
            <person name="Kruys A."/>
            <person name="Hutchinson M.I."/>
            <person name="Powell A.J."/>
            <person name="Barry K."/>
            <person name="Miller A.N."/>
            <person name="Grigoriev I.V."/>
            <person name="Debuchy R."/>
            <person name="Gladieux P."/>
            <person name="Hiltunen Thoren M."/>
            <person name="Johannesson H."/>
        </authorList>
    </citation>
    <scope>NUCLEOTIDE SEQUENCE</scope>
    <source>
        <strain evidence="2">PSN309</strain>
    </source>
</reference>
<dbReference type="AlphaFoldDB" id="A0AAN6WTN2"/>
<reference evidence="2" key="2">
    <citation type="submission" date="2023-05" db="EMBL/GenBank/DDBJ databases">
        <authorList>
            <consortium name="Lawrence Berkeley National Laboratory"/>
            <person name="Steindorff A."/>
            <person name="Hensen N."/>
            <person name="Bonometti L."/>
            <person name="Westerberg I."/>
            <person name="Brannstrom I.O."/>
            <person name="Guillou S."/>
            <person name="Cros-Aarteil S."/>
            <person name="Calhoun S."/>
            <person name="Haridas S."/>
            <person name="Kuo A."/>
            <person name="Mondo S."/>
            <person name="Pangilinan J."/>
            <person name="Riley R."/>
            <person name="Labutti K."/>
            <person name="Andreopoulos B."/>
            <person name="Lipzen A."/>
            <person name="Chen C."/>
            <person name="Yanf M."/>
            <person name="Daum C."/>
            <person name="Ng V."/>
            <person name="Clum A."/>
            <person name="Ohm R."/>
            <person name="Martin F."/>
            <person name="Silar P."/>
            <person name="Natvig D."/>
            <person name="Lalanne C."/>
            <person name="Gautier V."/>
            <person name="Ament-Velasquez S.L."/>
            <person name="Kruys A."/>
            <person name="Hutchinson M.I."/>
            <person name="Powell A.J."/>
            <person name="Barry K."/>
            <person name="Miller A.N."/>
            <person name="Grigoriev I.V."/>
            <person name="Debuchy R."/>
            <person name="Gladieux P."/>
            <person name="Thoren M.H."/>
            <person name="Johannesson H."/>
        </authorList>
    </citation>
    <scope>NUCLEOTIDE SEQUENCE</scope>
    <source>
        <strain evidence="2">PSN309</strain>
    </source>
</reference>
<protein>
    <submittedName>
        <fullName evidence="2">Uncharacterized protein</fullName>
    </submittedName>
</protein>
<proteinExistence type="predicted"/>
<evidence type="ECO:0000313" key="3">
    <source>
        <dbReference type="Proteomes" id="UP001302126"/>
    </source>
</evidence>